<dbReference type="Gene3D" id="1.10.287.130">
    <property type="match status" value="1"/>
</dbReference>
<gene>
    <name evidence="11" type="ORF">SAMN05216474_0690</name>
</gene>
<comment type="catalytic activity">
    <reaction evidence="1">
        <text>ATP + protein L-histidine = ADP + protein N-phospho-L-histidine.</text>
        <dbReference type="EC" id="2.7.13.3"/>
    </reaction>
</comment>
<dbReference type="InterPro" id="IPR005467">
    <property type="entry name" value="His_kinase_dom"/>
</dbReference>
<dbReference type="InterPro" id="IPR003594">
    <property type="entry name" value="HATPase_dom"/>
</dbReference>
<feature type="domain" description="Histidine kinase" evidence="8">
    <location>
        <begin position="432"/>
        <end position="645"/>
    </location>
</feature>
<dbReference type="InterPro" id="IPR000700">
    <property type="entry name" value="PAS-assoc_C"/>
</dbReference>
<dbReference type="CDD" id="cd00082">
    <property type="entry name" value="HisKA"/>
    <property type="match status" value="1"/>
</dbReference>
<dbReference type="EC" id="2.7.13.3" evidence="2"/>
<dbReference type="InterPro" id="IPR004358">
    <property type="entry name" value="Sig_transdc_His_kin-like_C"/>
</dbReference>
<reference evidence="11 12" key="1">
    <citation type="submission" date="2016-10" db="EMBL/GenBank/DDBJ databases">
        <authorList>
            <person name="de Groot N.N."/>
        </authorList>
    </citation>
    <scope>NUCLEOTIDE SEQUENCE [LARGE SCALE GENOMIC DNA]</scope>
    <source>
        <strain evidence="11 12">CGMCC 1.7005</strain>
    </source>
</reference>
<keyword evidence="6" id="KW-0175">Coiled coil</keyword>
<keyword evidence="4" id="KW-0808">Transferase</keyword>
<dbReference type="SUPFAM" id="SSF55874">
    <property type="entry name" value="ATPase domain of HSP90 chaperone/DNA topoisomerase II/histidine kinase"/>
    <property type="match status" value="1"/>
</dbReference>
<feature type="transmembrane region" description="Helical" evidence="7">
    <location>
        <begin position="13"/>
        <end position="31"/>
    </location>
</feature>
<sequence length="652" mass="74769">MTKLGFIEIVQKIVLRLSIYYSLFIMLAWWFEWNGVITLISETATMKFNTALCFALVGGAIFYRRKKVLSNVYGVLVVLIGAYTCLEWYISLPSIDTLIVHDHLSAQFQGRMSIFTATNFIGLGSAILISQNVKAKWRWAAQLFLLVVFVTSLLVLISFLLNSPLGKSISYIDTLSFETSLLFLLQTVIIFSLSEKIGIAKVFLGELEGSVVFRKMVIPVVFIPVILSYVFILLIRKHELSTSEVLVLYTVIISTVGLVTALILAYLLNVNNLKKNELIEKVDTSHLELKTYKDALDQIAMVILVDKQGIVQEVNQKFTEITGVYEEDALNNYLVKLLPSGKDDKRFFTPEWTEKYSDRIWEGERANVTRSGRKIWTQNFIIPFKNKENETHQYLIIKQDITRRKEIEIEQQEDYIKKLEQKNKELEQFTYIASHDLQEPLRTVTGLVNLLKKKYSSNFDEMGLKSMDFMTQATARMKDLIKALLDYSRIGTSLTLEKVNLNDLLSQLSNDLQQLLTENKAKLIVHDLPTLSCYKTNVSLVFQNLISNSVKFRKEGVDPVIEISARKLKNEWEFTVQDNGIGIKPEHSKKIFTIFQRLHLNNEYEGTGIGLAHCEKIVNLHRGRIWVENNGEPGSCFKFTLSTLTHLYEKES</sequence>
<proteinExistence type="predicted"/>
<keyword evidence="5" id="KW-0418">Kinase</keyword>
<dbReference type="FunFam" id="3.30.565.10:FF:000006">
    <property type="entry name" value="Sensor histidine kinase WalK"/>
    <property type="match status" value="1"/>
</dbReference>
<dbReference type="InterPro" id="IPR035965">
    <property type="entry name" value="PAS-like_dom_sf"/>
</dbReference>
<feature type="transmembrane region" description="Helical" evidence="7">
    <location>
        <begin position="110"/>
        <end position="129"/>
    </location>
</feature>
<dbReference type="Proteomes" id="UP000236454">
    <property type="component" value="Unassembled WGS sequence"/>
</dbReference>
<feature type="transmembrane region" description="Helical" evidence="7">
    <location>
        <begin position="181"/>
        <end position="204"/>
    </location>
</feature>
<evidence type="ECO:0000259" key="9">
    <source>
        <dbReference type="PROSITE" id="PS50112"/>
    </source>
</evidence>
<evidence type="ECO:0000313" key="11">
    <source>
        <dbReference type="EMBL" id="SFT46132.1"/>
    </source>
</evidence>
<dbReference type="PROSITE" id="PS50112">
    <property type="entry name" value="PAS"/>
    <property type="match status" value="1"/>
</dbReference>
<feature type="domain" description="PAS" evidence="9">
    <location>
        <begin position="288"/>
        <end position="335"/>
    </location>
</feature>
<dbReference type="Gene3D" id="3.30.450.20">
    <property type="entry name" value="PAS domain"/>
    <property type="match status" value="1"/>
</dbReference>
<dbReference type="InterPro" id="IPR003661">
    <property type="entry name" value="HisK_dim/P_dom"/>
</dbReference>
<feature type="transmembrane region" description="Helical" evidence="7">
    <location>
        <begin position="247"/>
        <end position="268"/>
    </location>
</feature>
<keyword evidence="7" id="KW-0812">Transmembrane</keyword>
<dbReference type="GO" id="GO:0000155">
    <property type="term" value="F:phosphorelay sensor kinase activity"/>
    <property type="evidence" value="ECO:0007669"/>
    <property type="project" value="InterPro"/>
</dbReference>
<dbReference type="SUPFAM" id="SSF47384">
    <property type="entry name" value="Homodimeric domain of signal transducing histidine kinase"/>
    <property type="match status" value="1"/>
</dbReference>
<evidence type="ECO:0000256" key="7">
    <source>
        <dbReference type="SAM" id="Phobius"/>
    </source>
</evidence>
<evidence type="ECO:0000256" key="2">
    <source>
        <dbReference type="ARBA" id="ARBA00012438"/>
    </source>
</evidence>
<dbReference type="Gene3D" id="3.30.565.10">
    <property type="entry name" value="Histidine kinase-like ATPase, C-terminal domain"/>
    <property type="match status" value="1"/>
</dbReference>
<dbReference type="SMART" id="SM00387">
    <property type="entry name" value="HATPase_c"/>
    <property type="match status" value="1"/>
</dbReference>
<dbReference type="EMBL" id="FPAS01000001">
    <property type="protein sequence ID" value="SFT46132.1"/>
    <property type="molecule type" value="Genomic_DNA"/>
</dbReference>
<evidence type="ECO:0000256" key="1">
    <source>
        <dbReference type="ARBA" id="ARBA00000085"/>
    </source>
</evidence>
<evidence type="ECO:0000256" key="3">
    <source>
        <dbReference type="ARBA" id="ARBA00022553"/>
    </source>
</evidence>
<feature type="transmembrane region" description="Helical" evidence="7">
    <location>
        <begin position="70"/>
        <end position="90"/>
    </location>
</feature>
<dbReference type="InterPro" id="IPR036890">
    <property type="entry name" value="HATPase_C_sf"/>
</dbReference>
<dbReference type="InterPro" id="IPR036097">
    <property type="entry name" value="HisK_dim/P_sf"/>
</dbReference>
<dbReference type="Pfam" id="PF00512">
    <property type="entry name" value="HisKA"/>
    <property type="match status" value="1"/>
</dbReference>
<evidence type="ECO:0000313" key="12">
    <source>
        <dbReference type="Proteomes" id="UP000236454"/>
    </source>
</evidence>
<dbReference type="Pfam" id="PF02518">
    <property type="entry name" value="HATPase_c"/>
    <property type="match status" value="1"/>
</dbReference>
<dbReference type="InterPro" id="IPR000014">
    <property type="entry name" value="PAS"/>
</dbReference>
<dbReference type="InterPro" id="IPR052162">
    <property type="entry name" value="Sensor_kinase/Photoreceptor"/>
</dbReference>
<dbReference type="SMART" id="SM00388">
    <property type="entry name" value="HisKA"/>
    <property type="match status" value="1"/>
</dbReference>
<dbReference type="SMART" id="SM00086">
    <property type="entry name" value="PAC"/>
    <property type="match status" value="1"/>
</dbReference>
<organism evidence="11 12">
    <name type="scientific">Lishizhenia tianjinensis</name>
    <dbReference type="NCBI Taxonomy" id="477690"/>
    <lineage>
        <taxon>Bacteria</taxon>
        <taxon>Pseudomonadati</taxon>
        <taxon>Bacteroidota</taxon>
        <taxon>Flavobacteriia</taxon>
        <taxon>Flavobacteriales</taxon>
        <taxon>Crocinitomicaceae</taxon>
        <taxon>Lishizhenia</taxon>
    </lineage>
</organism>
<feature type="transmembrane region" description="Helical" evidence="7">
    <location>
        <begin position="43"/>
        <end position="63"/>
    </location>
</feature>
<dbReference type="Pfam" id="PF13426">
    <property type="entry name" value="PAS_9"/>
    <property type="match status" value="1"/>
</dbReference>
<dbReference type="PROSITE" id="PS50109">
    <property type="entry name" value="HIS_KIN"/>
    <property type="match status" value="1"/>
</dbReference>
<dbReference type="STRING" id="477690.SAMN05216474_0690"/>
<keyword evidence="12" id="KW-1185">Reference proteome</keyword>
<feature type="coiled-coil region" evidence="6">
    <location>
        <begin position="402"/>
        <end position="429"/>
    </location>
</feature>
<dbReference type="CDD" id="cd00130">
    <property type="entry name" value="PAS"/>
    <property type="match status" value="1"/>
</dbReference>
<dbReference type="AlphaFoldDB" id="A0A1I6Y6T0"/>
<evidence type="ECO:0000259" key="8">
    <source>
        <dbReference type="PROSITE" id="PS50109"/>
    </source>
</evidence>
<dbReference type="InterPro" id="IPR001610">
    <property type="entry name" value="PAC"/>
</dbReference>
<evidence type="ECO:0000256" key="4">
    <source>
        <dbReference type="ARBA" id="ARBA00022679"/>
    </source>
</evidence>
<feature type="transmembrane region" description="Helical" evidence="7">
    <location>
        <begin position="216"/>
        <end position="235"/>
    </location>
</feature>
<feature type="transmembrane region" description="Helical" evidence="7">
    <location>
        <begin position="141"/>
        <end position="161"/>
    </location>
</feature>
<protein>
    <recommendedName>
        <fullName evidence="2">histidine kinase</fullName>
        <ecNumber evidence="2">2.7.13.3</ecNumber>
    </recommendedName>
</protein>
<dbReference type="PRINTS" id="PR00344">
    <property type="entry name" value="BCTRLSENSOR"/>
</dbReference>
<keyword evidence="7" id="KW-1133">Transmembrane helix</keyword>
<feature type="domain" description="PAC" evidence="10">
    <location>
        <begin position="361"/>
        <end position="413"/>
    </location>
</feature>
<accession>A0A1I6Y6T0</accession>
<dbReference type="NCBIfam" id="TIGR00229">
    <property type="entry name" value="sensory_box"/>
    <property type="match status" value="1"/>
</dbReference>
<dbReference type="PROSITE" id="PS50113">
    <property type="entry name" value="PAC"/>
    <property type="match status" value="1"/>
</dbReference>
<name>A0A1I6Y6T0_9FLAO</name>
<evidence type="ECO:0000256" key="5">
    <source>
        <dbReference type="ARBA" id="ARBA00022777"/>
    </source>
</evidence>
<dbReference type="PANTHER" id="PTHR43304">
    <property type="entry name" value="PHYTOCHROME-LIKE PROTEIN CPH1"/>
    <property type="match status" value="1"/>
</dbReference>
<dbReference type="PANTHER" id="PTHR43304:SF1">
    <property type="entry name" value="PAC DOMAIN-CONTAINING PROTEIN"/>
    <property type="match status" value="1"/>
</dbReference>
<keyword evidence="7" id="KW-0472">Membrane</keyword>
<evidence type="ECO:0000259" key="10">
    <source>
        <dbReference type="PROSITE" id="PS50113"/>
    </source>
</evidence>
<evidence type="ECO:0000256" key="6">
    <source>
        <dbReference type="SAM" id="Coils"/>
    </source>
</evidence>
<dbReference type="OrthoDB" id="9781208at2"/>
<keyword evidence="3" id="KW-0597">Phosphoprotein</keyword>
<dbReference type="SUPFAM" id="SSF55785">
    <property type="entry name" value="PYP-like sensor domain (PAS domain)"/>
    <property type="match status" value="1"/>
</dbReference>